<dbReference type="CDD" id="cd08662">
    <property type="entry name" value="M13"/>
    <property type="match status" value="1"/>
</dbReference>
<dbReference type="GO" id="GO:0005886">
    <property type="term" value="C:plasma membrane"/>
    <property type="evidence" value="ECO:0007669"/>
    <property type="project" value="TreeGrafter"/>
</dbReference>
<comment type="similarity">
    <text evidence="2">Belongs to the peptidase M13 family.</text>
</comment>
<evidence type="ECO:0000256" key="7">
    <source>
        <dbReference type="ARBA" id="ARBA00023049"/>
    </source>
</evidence>
<dbReference type="InterPro" id="IPR000718">
    <property type="entry name" value="Peptidase_M13"/>
</dbReference>
<keyword evidence="10" id="KW-1185">Reference proteome</keyword>
<evidence type="ECO:0000256" key="4">
    <source>
        <dbReference type="ARBA" id="ARBA00022723"/>
    </source>
</evidence>
<reference evidence="11" key="1">
    <citation type="submission" date="2017-02" db="UniProtKB">
        <authorList>
            <consortium name="WormBaseParasite"/>
        </authorList>
    </citation>
    <scope>IDENTIFICATION</scope>
</reference>
<dbReference type="AlphaFoldDB" id="A0A0N5A3H9"/>
<dbReference type="PROSITE" id="PS51885">
    <property type="entry name" value="NEPRILYSIN"/>
    <property type="match status" value="1"/>
</dbReference>
<dbReference type="GO" id="GO:0004222">
    <property type="term" value="F:metalloendopeptidase activity"/>
    <property type="evidence" value="ECO:0007669"/>
    <property type="project" value="InterPro"/>
</dbReference>
<accession>A0A0N5A3H9</accession>
<dbReference type="Proteomes" id="UP000038045">
    <property type="component" value="Unplaced"/>
</dbReference>
<keyword evidence="4" id="KW-0479">Metal-binding</keyword>
<dbReference type="Pfam" id="PF01431">
    <property type="entry name" value="Peptidase_M13"/>
    <property type="match status" value="1"/>
</dbReference>
<dbReference type="Pfam" id="PF05649">
    <property type="entry name" value="Peptidase_M13_N"/>
    <property type="match status" value="1"/>
</dbReference>
<organism evidence="10 11">
    <name type="scientific">Parastrongyloides trichosuri</name>
    <name type="common">Possum-specific nematode worm</name>
    <dbReference type="NCBI Taxonomy" id="131310"/>
    <lineage>
        <taxon>Eukaryota</taxon>
        <taxon>Metazoa</taxon>
        <taxon>Ecdysozoa</taxon>
        <taxon>Nematoda</taxon>
        <taxon>Chromadorea</taxon>
        <taxon>Rhabditida</taxon>
        <taxon>Tylenchina</taxon>
        <taxon>Panagrolaimomorpha</taxon>
        <taxon>Strongyloidoidea</taxon>
        <taxon>Strongyloididae</taxon>
        <taxon>Parastrongyloides</taxon>
    </lineage>
</organism>
<sequence length="707" mass="81711">MIITTSRKNQMDDTSNIIEDEGFKKASAIFQESINENANPCEDFYDFACGKWIANNDIPDDLTSYGRFSALRENVSQEMKDLYDSDNTFKSTAVNYLKQVYKKCMDTKALANTSIKELLKSLESYGFWPMIHGDKWKSHQFDLTELLINLVQSKSLDVFLELYVSQDSKNVTRRMLHVDQGNLGLGSNSRDYYLNKEKYSKQMNAYRKFLIKKVSLLAKDAKSTRTNEEIVKDVDELLEFETEFAKILVPDDARRNYTQLYNIIKIEDLNTYVPLIDWNRYFRAITPFDMHAYLDTNPNMLATDLKFFERIVELLKNTDTRIITNYILNKFVSSWSLQLDERYEDIQQDFLREFVGKKVKSPRWKDCSSIASSKMPYASGAMYIEAQFNDKDKTAALDMIKDLRQAFDEILQSNSWMDESTKKYALEKLKEMMPLIGYPDFIKNTTSLDKYYTGLVLDKDDSYSEILQKITTWSQHKVFRRLLEPVDRTDFGMSSAVVNAFYSSVKNAITFPAAILRAPFFDRRFPKAINYGGIGAVIGHEITHGFDDQGSQFDKIGSLRNWWDEKTQKEFKVRTKCIVDQYGAYEVPDTGLKINGVLTQGENIADNGGIKGAFRAYRNYIKKLGHEEPRIPGFEKYSNDQIFFMSYAQTWCGKAKPQSVIRQILGDPHSPMRFRVNGVMVNQPDFANAFQCPIGSAMNPGKRCEVW</sequence>
<feature type="domain" description="Peptidase M13 C-terminal" evidence="8">
    <location>
        <begin position="499"/>
        <end position="706"/>
    </location>
</feature>
<dbReference type="PRINTS" id="PR00786">
    <property type="entry name" value="NEPRILYSIN"/>
</dbReference>
<dbReference type="GO" id="GO:0046872">
    <property type="term" value="F:metal ion binding"/>
    <property type="evidence" value="ECO:0007669"/>
    <property type="project" value="UniProtKB-KW"/>
</dbReference>
<keyword evidence="7" id="KW-0482">Metalloprotease</keyword>
<evidence type="ECO:0000256" key="5">
    <source>
        <dbReference type="ARBA" id="ARBA00022801"/>
    </source>
</evidence>
<dbReference type="Gene3D" id="3.40.390.10">
    <property type="entry name" value="Collagenase (Catalytic Domain)"/>
    <property type="match status" value="1"/>
</dbReference>
<evidence type="ECO:0000256" key="6">
    <source>
        <dbReference type="ARBA" id="ARBA00022833"/>
    </source>
</evidence>
<dbReference type="STRING" id="131310.A0A0N5A3H9"/>
<evidence type="ECO:0000259" key="9">
    <source>
        <dbReference type="Pfam" id="PF05649"/>
    </source>
</evidence>
<proteinExistence type="inferred from homology"/>
<dbReference type="InterPro" id="IPR024079">
    <property type="entry name" value="MetalloPept_cat_dom_sf"/>
</dbReference>
<dbReference type="InterPro" id="IPR042089">
    <property type="entry name" value="Peptidase_M13_dom_2"/>
</dbReference>
<name>A0A0N5A3H9_PARTI</name>
<feature type="domain" description="Peptidase M13 N-terminal" evidence="9">
    <location>
        <begin position="40"/>
        <end position="439"/>
    </location>
</feature>
<protein>
    <submittedName>
        <fullName evidence="11">Neprilysin</fullName>
    </submittedName>
</protein>
<evidence type="ECO:0000256" key="1">
    <source>
        <dbReference type="ARBA" id="ARBA00001947"/>
    </source>
</evidence>
<dbReference type="InterPro" id="IPR018497">
    <property type="entry name" value="Peptidase_M13_C"/>
</dbReference>
<evidence type="ECO:0000313" key="10">
    <source>
        <dbReference type="Proteomes" id="UP000038045"/>
    </source>
</evidence>
<evidence type="ECO:0000256" key="3">
    <source>
        <dbReference type="ARBA" id="ARBA00022670"/>
    </source>
</evidence>
<keyword evidence="3" id="KW-0645">Protease</keyword>
<dbReference type="WBParaSite" id="PTRK_0001618400.1">
    <property type="protein sequence ID" value="PTRK_0001618400.1"/>
    <property type="gene ID" value="PTRK_0001618400"/>
</dbReference>
<dbReference type="SUPFAM" id="SSF55486">
    <property type="entry name" value="Metalloproteases ('zincins'), catalytic domain"/>
    <property type="match status" value="1"/>
</dbReference>
<dbReference type="PANTHER" id="PTHR11733:SF237">
    <property type="entry name" value="NEPRILYSIN-LIKE 4"/>
    <property type="match status" value="1"/>
</dbReference>
<keyword evidence="6" id="KW-0862">Zinc</keyword>
<evidence type="ECO:0000259" key="8">
    <source>
        <dbReference type="Pfam" id="PF01431"/>
    </source>
</evidence>
<dbReference type="GO" id="GO:0016485">
    <property type="term" value="P:protein processing"/>
    <property type="evidence" value="ECO:0007669"/>
    <property type="project" value="TreeGrafter"/>
</dbReference>
<evidence type="ECO:0000256" key="2">
    <source>
        <dbReference type="ARBA" id="ARBA00007357"/>
    </source>
</evidence>
<evidence type="ECO:0000313" key="11">
    <source>
        <dbReference type="WBParaSite" id="PTRK_0001618400.1"/>
    </source>
</evidence>
<comment type="cofactor">
    <cofactor evidence="1">
        <name>Zn(2+)</name>
        <dbReference type="ChEBI" id="CHEBI:29105"/>
    </cofactor>
</comment>
<dbReference type="Gene3D" id="1.10.1380.10">
    <property type="entry name" value="Neutral endopeptidase , domain2"/>
    <property type="match status" value="1"/>
</dbReference>
<dbReference type="PANTHER" id="PTHR11733">
    <property type="entry name" value="ZINC METALLOPROTEASE FAMILY M13 NEPRILYSIN-RELATED"/>
    <property type="match status" value="1"/>
</dbReference>
<keyword evidence="5" id="KW-0378">Hydrolase</keyword>
<dbReference type="InterPro" id="IPR008753">
    <property type="entry name" value="Peptidase_M13_N"/>
</dbReference>